<feature type="signal peptide" evidence="2">
    <location>
        <begin position="1"/>
        <end position="26"/>
    </location>
</feature>
<keyword evidence="1" id="KW-0472">Membrane</keyword>
<keyword evidence="1" id="KW-0812">Transmembrane</keyword>
<keyword evidence="1" id="KW-1133">Transmembrane helix</keyword>
<reference evidence="3" key="1">
    <citation type="journal article" date="2020" name="mSystems">
        <title>Genome- and Community-Level Interaction Insights into Carbon Utilization and Element Cycling Functions of Hydrothermarchaeota in Hydrothermal Sediment.</title>
        <authorList>
            <person name="Zhou Z."/>
            <person name="Liu Y."/>
            <person name="Xu W."/>
            <person name="Pan J."/>
            <person name="Luo Z.H."/>
            <person name="Li M."/>
        </authorList>
    </citation>
    <scope>NUCLEOTIDE SEQUENCE [LARGE SCALE GENOMIC DNA]</scope>
    <source>
        <strain evidence="3">SpSt-456</strain>
    </source>
</reference>
<dbReference type="EMBL" id="DSTK01000023">
    <property type="protein sequence ID" value="HFK97255.1"/>
    <property type="molecule type" value="Genomic_DNA"/>
</dbReference>
<evidence type="ECO:0000313" key="3">
    <source>
        <dbReference type="EMBL" id="HFK97255.1"/>
    </source>
</evidence>
<sequence length="112" mass="11584">MQPRSVFLVFALAFALVWTGSQPVCAEGPGTPVAQQAAEQIPDGGIMLADILIARPIGIAACVAGLVGTVIALPFAAFSGSVNAVTERLVTEPFAYTFQRPVGQFPGALTPR</sequence>
<name>A0A832EJD9_9BACT</name>
<evidence type="ECO:0000256" key="1">
    <source>
        <dbReference type="SAM" id="Phobius"/>
    </source>
</evidence>
<comment type="caution">
    <text evidence="3">The sequence shown here is derived from an EMBL/GenBank/DDBJ whole genome shotgun (WGS) entry which is preliminary data.</text>
</comment>
<evidence type="ECO:0000256" key="2">
    <source>
        <dbReference type="SAM" id="SignalP"/>
    </source>
</evidence>
<dbReference type="AlphaFoldDB" id="A0A832EJD9"/>
<protein>
    <submittedName>
        <fullName evidence="3">Uncharacterized protein</fullName>
    </submittedName>
</protein>
<organism evidence="3">
    <name type="scientific">Desulfacinum infernum</name>
    <dbReference type="NCBI Taxonomy" id="35837"/>
    <lineage>
        <taxon>Bacteria</taxon>
        <taxon>Pseudomonadati</taxon>
        <taxon>Thermodesulfobacteriota</taxon>
        <taxon>Syntrophobacteria</taxon>
        <taxon>Syntrophobacterales</taxon>
        <taxon>Syntrophobacteraceae</taxon>
        <taxon>Desulfacinum</taxon>
    </lineage>
</organism>
<keyword evidence="2" id="KW-0732">Signal</keyword>
<gene>
    <name evidence="3" type="ORF">ENS06_08015</name>
</gene>
<feature type="chain" id="PRO_5032878759" evidence="2">
    <location>
        <begin position="27"/>
        <end position="112"/>
    </location>
</feature>
<accession>A0A832EJD9</accession>
<feature type="transmembrane region" description="Helical" evidence="1">
    <location>
        <begin position="57"/>
        <end position="78"/>
    </location>
</feature>
<proteinExistence type="predicted"/>